<organism evidence="2 3">
    <name type="scientific">Neohortaea acidophila</name>
    <dbReference type="NCBI Taxonomy" id="245834"/>
    <lineage>
        <taxon>Eukaryota</taxon>
        <taxon>Fungi</taxon>
        <taxon>Dikarya</taxon>
        <taxon>Ascomycota</taxon>
        <taxon>Pezizomycotina</taxon>
        <taxon>Dothideomycetes</taxon>
        <taxon>Dothideomycetidae</taxon>
        <taxon>Mycosphaerellales</taxon>
        <taxon>Teratosphaeriaceae</taxon>
        <taxon>Neohortaea</taxon>
    </lineage>
</organism>
<name>A0A6A6PZ29_9PEZI</name>
<sequence>MDKKRGQLLFISVKAPDGRSDSDLRKSVRSWVTTAQHQHRRQRDSQEHSGVTEGQDCCPPSTSSSTSVVDSVTEDIDSPAELLSPRVDSPHASSKQRRPGVRRQTQSHDGRSPRKANRDITKRRRPSRRVTTPLLDNASPFASPSPQPTSVSPWLPPALEDPADPLAVYARQFEVSRSTLWDHYLWQEKEHGRLFRSNSNRFEGWAPLCLHPLILSNPAMLTTSVLFTGCHLRYLRHQQVMDPIAHHVRSLAYTHVQAAIDHPVEQRSNATLLAVVKLAFFERLFGYHAAYRIHMQGMAQMLRLRNELREQGRDEGMDSYTTHLVRWFDANLSALDDTPPWLADDPSISDGESVPTHEQIFRLGVRDAQPQLDDR</sequence>
<keyword evidence="3" id="KW-1185">Reference proteome</keyword>
<dbReference type="InterPro" id="IPR021858">
    <property type="entry name" value="Fun_TF"/>
</dbReference>
<evidence type="ECO:0000313" key="2">
    <source>
        <dbReference type="EMBL" id="KAF2485275.1"/>
    </source>
</evidence>
<dbReference type="RefSeq" id="XP_033591844.1">
    <property type="nucleotide sequence ID" value="XM_033738925.1"/>
</dbReference>
<gene>
    <name evidence="2" type="ORF">BDY17DRAFT_99796</name>
</gene>
<dbReference type="AlphaFoldDB" id="A0A6A6PZ29"/>
<evidence type="ECO:0000313" key="3">
    <source>
        <dbReference type="Proteomes" id="UP000799767"/>
    </source>
</evidence>
<feature type="region of interest" description="Disordered" evidence="1">
    <location>
        <begin position="15"/>
        <end position="157"/>
    </location>
</feature>
<feature type="compositionally biased region" description="Low complexity" evidence="1">
    <location>
        <begin position="61"/>
        <end position="71"/>
    </location>
</feature>
<dbReference type="OrthoDB" id="4159781at2759"/>
<proteinExistence type="predicted"/>
<feature type="compositionally biased region" description="Basic and acidic residues" evidence="1">
    <location>
        <begin position="16"/>
        <end position="26"/>
    </location>
</feature>
<feature type="compositionally biased region" description="Basic and acidic residues" evidence="1">
    <location>
        <begin position="106"/>
        <end position="120"/>
    </location>
</feature>
<reference evidence="2" key="1">
    <citation type="journal article" date="2020" name="Stud. Mycol.">
        <title>101 Dothideomycetes genomes: a test case for predicting lifestyles and emergence of pathogens.</title>
        <authorList>
            <person name="Haridas S."/>
            <person name="Albert R."/>
            <person name="Binder M."/>
            <person name="Bloem J."/>
            <person name="Labutti K."/>
            <person name="Salamov A."/>
            <person name="Andreopoulos B."/>
            <person name="Baker S."/>
            <person name="Barry K."/>
            <person name="Bills G."/>
            <person name="Bluhm B."/>
            <person name="Cannon C."/>
            <person name="Castanera R."/>
            <person name="Culley D."/>
            <person name="Daum C."/>
            <person name="Ezra D."/>
            <person name="Gonzalez J."/>
            <person name="Henrissat B."/>
            <person name="Kuo A."/>
            <person name="Liang C."/>
            <person name="Lipzen A."/>
            <person name="Lutzoni F."/>
            <person name="Magnuson J."/>
            <person name="Mondo S."/>
            <person name="Nolan M."/>
            <person name="Ohm R."/>
            <person name="Pangilinan J."/>
            <person name="Park H.-J."/>
            <person name="Ramirez L."/>
            <person name="Alfaro M."/>
            <person name="Sun H."/>
            <person name="Tritt A."/>
            <person name="Yoshinaga Y."/>
            <person name="Zwiers L.-H."/>
            <person name="Turgeon B."/>
            <person name="Goodwin S."/>
            <person name="Spatafora J."/>
            <person name="Crous P."/>
            <person name="Grigoriev I."/>
        </authorList>
    </citation>
    <scope>NUCLEOTIDE SEQUENCE</scope>
    <source>
        <strain evidence="2">CBS 113389</strain>
    </source>
</reference>
<dbReference type="GeneID" id="54479926"/>
<evidence type="ECO:0000256" key="1">
    <source>
        <dbReference type="SAM" id="MobiDB-lite"/>
    </source>
</evidence>
<feature type="compositionally biased region" description="Polar residues" evidence="1">
    <location>
        <begin position="140"/>
        <end position="152"/>
    </location>
</feature>
<protein>
    <submittedName>
        <fullName evidence="2">Uncharacterized protein</fullName>
    </submittedName>
</protein>
<dbReference type="EMBL" id="MU001633">
    <property type="protein sequence ID" value="KAF2485275.1"/>
    <property type="molecule type" value="Genomic_DNA"/>
</dbReference>
<dbReference type="PANTHER" id="PTHR37540">
    <property type="entry name" value="TRANSCRIPTION FACTOR (ACR-2), PUTATIVE-RELATED-RELATED"/>
    <property type="match status" value="1"/>
</dbReference>
<dbReference type="Proteomes" id="UP000799767">
    <property type="component" value="Unassembled WGS sequence"/>
</dbReference>
<accession>A0A6A6PZ29</accession>
<dbReference type="Pfam" id="PF11951">
    <property type="entry name" value="Fungal_trans_2"/>
    <property type="match status" value="1"/>
</dbReference>